<accession>A0A820ZRP8</accession>
<dbReference type="InterPro" id="IPR017907">
    <property type="entry name" value="Znf_RING_CS"/>
</dbReference>
<gene>
    <name evidence="13" type="ORF">FME351_LOCUS29575</name>
    <name evidence="14" type="ORF">TSG867_LOCUS25648</name>
</gene>
<reference evidence="14" key="1">
    <citation type="submission" date="2021-02" db="EMBL/GenBank/DDBJ databases">
        <authorList>
            <person name="Nowell W R."/>
        </authorList>
    </citation>
    <scope>NUCLEOTIDE SEQUENCE</scope>
</reference>
<evidence type="ECO:0000259" key="12">
    <source>
        <dbReference type="PROSITE" id="PS50103"/>
    </source>
</evidence>
<evidence type="ECO:0000256" key="1">
    <source>
        <dbReference type="ARBA" id="ARBA00000900"/>
    </source>
</evidence>
<dbReference type="SMART" id="SM00184">
    <property type="entry name" value="RING"/>
    <property type="match status" value="1"/>
</dbReference>
<evidence type="ECO:0000256" key="9">
    <source>
        <dbReference type="PROSITE-ProRule" id="PRU00723"/>
    </source>
</evidence>
<keyword evidence="5" id="KW-0677">Repeat</keyword>
<dbReference type="SUPFAM" id="SSF90229">
    <property type="entry name" value="CCCH zinc finger"/>
    <property type="match status" value="2"/>
</dbReference>
<dbReference type="EC" id="2.3.2.27" evidence="2"/>
<dbReference type="Proteomes" id="UP000663869">
    <property type="component" value="Unassembled WGS sequence"/>
</dbReference>
<evidence type="ECO:0000313" key="15">
    <source>
        <dbReference type="Proteomes" id="UP000663862"/>
    </source>
</evidence>
<feature type="region of interest" description="Disordered" evidence="10">
    <location>
        <begin position="379"/>
        <end position="422"/>
    </location>
</feature>
<dbReference type="PANTHER" id="PTHR11224">
    <property type="entry name" value="MAKORIN-RELATED"/>
    <property type="match status" value="1"/>
</dbReference>
<feature type="zinc finger region" description="C3H1-type" evidence="9">
    <location>
        <begin position="45"/>
        <end position="67"/>
    </location>
</feature>
<dbReference type="Pfam" id="PF14608">
    <property type="entry name" value="zf-CCCH_2"/>
    <property type="match status" value="1"/>
</dbReference>
<dbReference type="InterPro" id="IPR036855">
    <property type="entry name" value="Znf_CCCH_sf"/>
</dbReference>
<dbReference type="PROSITE" id="PS00518">
    <property type="entry name" value="ZF_RING_1"/>
    <property type="match status" value="1"/>
</dbReference>
<evidence type="ECO:0000259" key="11">
    <source>
        <dbReference type="PROSITE" id="PS50089"/>
    </source>
</evidence>
<evidence type="ECO:0000256" key="2">
    <source>
        <dbReference type="ARBA" id="ARBA00012483"/>
    </source>
</evidence>
<sequence length="422" mass="49035">MATSTAVNSTGQPRELCRYFLSNACRYGDKCFYSHDRSTAQVNNVCRYYLQGKCNYDNRCRYDHVRPKAQTSTNTFQFNSMHSHLPIQHNIITNQSYPVNNGVSLSYASICRVNNDNIESSHISQPISSLHNGTFSLQSLCPYAEKDGVCEALETGRYCPYIHGDVCDLCEMPALHPTNEKQREQHRLECLQKHEAECEEAFAIQRSEDKKCGVCLETVWDRDGDKRFGILENCDHIFCLECIRKWRASSNYEHKVVKACPECRVKSDFITPTKYWPENEQAKQEVIKAYKENLQQIHCKFFKRGDGLCPFGSKCFYLHVDKNGQPVQLGPPRRRQRMNARGELENFSDVFMLSILSNEDFGRLFEEYDFLFDDDDDDDESHGSYFTDDDDFRLADEHDVSDDDDDDEDDDENDDDTNRIWH</sequence>
<dbReference type="EMBL" id="CAJOBQ010002549">
    <property type="protein sequence ID" value="CAF4566230.1"/>
    <property type="molecule type" value="Genomic_DNA"/>
</dbReference>
<feature type="domain" description="C3H1-type" evidence="12">
    <location>
        <begin position="293"/>
        <end position="322"/>
    </location>
</feature>
<evidence type="ECO:0000313" key="13">
    <source>
        <dbReference type="EMBL" id="CAF3729217.1"/>
    </source>
</evidence>
<feature type="domain" description="RING-type" evidence="11">
    <location>
        <begin position="212"/>
        <end position="264"/>
    </location>
</feature>
<dbReference type="InterPro" id="IPR045072">
    <property type="entry name" value="MKRN-like"/>
</dbReference>
<keyword evidence="6 9" id="KW-0863">Zinc-finger</keyword>
<dbReference type="GO" id="GO:0061630">
    <property type="term" value="F:ubiquitin protein ligase activity"/>
    <property type="evidence" value="ECO:0007669"/>
    <property type="project" value="UniProtKB-EC"/>
</dbReference>
<name>A0A820ZRP8_9BILA</name>
<keyword evidence="4 9" id="KW-0479">Metal-binding</keyword>
<dbReference type="EMBL" id="CAJNYU010004144">
    <property type="protein sequence ID" value="CAF3729217.1"/>
    <property type="molecule type" value="Genomic_DNA"/>
</dbReference>
<keyword evidence="3" id="KW-0808">Transferase</keyword>
<evidence type="ECO:0000256" key="10">
    <source>
        <dbReference type="SAM" id="MobiDB-lite"/>
    </source>
</evidence>
<comment type="catalytic activity">
    <reaction evidence="1">
        <text>S-ubiquitinyl-[E2 ubiquitin-conjugating enzyme]-L-cysteine + [acceptor protein]-L-lysine = [E2 ubiquitin-conjugating enzyme]-L-cysteine + N(6)-ubiquitinyl-[acceptor protein]-L-lysine.</text>
        <dbReference type="EC" id="2.3.2.27"/>
    </reaction>
</comment>
<feature type="domain" description="C3H1-type" evidence="12">
    <location>
        <begin position="11"/>
        <end position="38"/>
    </location>
</feature>
<evidence type="ECO:0000256" key="8">
    <source>
        <dbReference type="ARBA" id="ARBA00022833"/>
    </source>
</evidence>
<protein>
    <recommendedName>
        <fullName evidence="2">RING-type E3 ubiquitin transferase</fullName>
        <ecNumber evidence="2">2.3.2.27</ecNumber>
    </recommendedName>
</protein>
<dbReference type="SMART" id="SM00356">
    <property type="entry name" value="ZnF_C3H1"/>
    <property type="match status" value="3"/>
</dbReference>
<dbReference type="PANTHER" id="PTHR11224:SF10">
    <property type="entry name" value="IP09428P-RELATED"/>
    <property type="match status" value="1"/>
</dbReference>
<feature type="zinc finger region" description="C3H1-type" evidence="9">
    <location>
        <begin position="293"/>
        <end position="322"/>
    </location>
</feature>
<dbReference type="SUPFAM" id="SSF57850">
    <property type="entry name" value="RING/U-box"/>
    <property type="match status" value="1"/>
</dbReference>
<dbReference type="InterPro" id="IPR001841">
    <property type="entry name" value="Znf_RING"/>
</dbReference>
<feature type="domain" description="C3H1-type" evidence="12">
    <location>
        <begin position="45"/>
        <end position="67"/>
    </location>
</feature>
<proteinExistence type="predicted"/>
<dbReference type="Pfam" id="PF18044">
    <property type="entry name" value="zf-CCCH_4"/>
    <property type="match status" value="1"/>
</dbReference>
<dbReference type="InterPro" id="IPR041367">
    <property type="entry name" value="Znf-CCCH_4"/>
</dbReference>
<comment type="caution">
    <text evidence="14">The sequence shown here is derived from an EMBL/GenBank/DDBJ whole genome shotgun (WGS) entry which is preliminary data.</text>
</comment>
<feature type="compositionally biased region" description="Acidic residues" evidence="10">
    <location>
        <begin position="399"/>
        <end position="415"/>
    </location>
</feature>
<dbReference type="InterPro" id="IPR018957">
    <property type="entry name" value="Znf_C3HC4_RING-type"/>
</dbReference>
<dbReference type="PROSITE" id="PS50089">
    <property type="entry name" value="ZF_RING_2"/>
    <property type="match status" value="1"/>
</dbReference>
<evidence type="ECO:0000256" key="5">
    <source>
        <dbReference type="ARBA" id="ARBA00022737"/>
    </source>
</evidence>
<evidence type="ECO:0000313" key="14">
    <source>
        <dbReference type="EMBL" id="CAF4566230.1"/>
    </source>
</evidence>
<evidence type="ECO:0000256" key="4">
    <source>
        <dbReference type="ARBA" id="ARBA00022723"/>
    </source>
</evidence>
<dbReference type="GO" id="GO:0000209">
    <property type="term" value="P:protein polyubiquitination"/>
    <property type="evidence" value="ECO:0007669"/>
    <property type="project" value="InterPro"/>
</dbReference>
<dbReference type="Pfam" id="PF00097">
    <property type="entry name" value="zf-C3HC4"/>
    <property type="match status" value="1"/>
</dbReference>
<dbReference type="Gene3D" id="4.10.1000.10">
    <property type="entry name" value="Zinc finger, CCCH-type"/>
    <property type="match status" value="1"/>
</dbReference>
<dbReference type="InterPro" id="IPR000571">
    <property type="entry name" value="Znf_CCCH"/>
</dbReference>
<dbReference type="GO" id="GO:0008270">
    <property type="term" value="F:zinc ion binding"/>
    <property type="evidence" value="ECO:0007669"/>
    <property type="project" value="UniProtKB-KW"/>
</dbReference>
<feature type="zinc finger region" description="C3H1-type" evidence="9">
    <location>
        <begin position="11"/>
        <end position="38"/>
    </location>
</feature>
<dbReference type="InterPro" id="IPR013083">
    <property type="entry name" value="Znf_RING/FYVE/PHD"/>
</dbReference>
<evidence type="ECO:0000256" key="7">
    <source>
        <dbReference type="ARBA" id="ARBA00022786"/>
    </source>
</evidence>
<keyword evidence="8 9" id="KW-0862">Zinc</keyword>
<dbReference type="FunFam" id="3.30.40.10:FF:000117">
    <property type="entry name" value="Probable E3 ubiquitin-protein ligase makorin-1"/>
    <property type="match status" value="1"/>
</dbReference>
<dbReference type="AlphaFoldDB" id="A0A820ZRP8"/>
<evidence type="ECO:0000256" key="6">
    <source>
        <dbReference type="ARBA" id="ARBA00022771"/>
    </source>
</evidence>
<organism evidence="14 15">
    <name type="scientific">Rotaria socialis</name>
    <dbReference type="NCBI Taxonomy" id="392032"/>
    <lineage>
        <taxon>Eukaryota</taxon>
        <taxon>Metazoa</taxon>
        <taxon>Spiralia</taxon>
        <taxon>Gnathifera</taxon>
        <taxon>Rotifera</taxon>
        <taxon>Eurotatoria</taxon>
        <taxon>Bdelloidea</taxon>
        <taxon>Philodinida</taxon>
        <taxon>Philodinidae</taxon>
        <taxon>Rotaria</taxon>
    </lineage>
</organism>
<dbReference type="Proteomes" id="UP000663862">
    <property type="component" value="Unassembled WGS sequence"/>
</dbReference>
<dbReference type="Gene3D" id="3.30.40.10">
    <property type="entry name" value="Zinc/RING finger domain, C3HC4 (zinc finger)"/>
    <property type="match status" value="1"/>
</dbReference>
<keyword evidence="7" id="KW-0833">Ubl conjugation pathway</keyword>
<evidence type="ECO:0000256" key="3">
    <source>
        <dbReference type="ARBA" id="ARBA00022679"/>
    </source>
</evidence>
<dbReference type="PROSITE" id="PS50103">
    <property type="entry name" value="ZF_C3H1"/>
    <property type="match status" value="3"/>
</dbReference>